<evidence type="ECO:0000256" key="3">
    <source>
        <dbReference type="SAM" id="SignalP"/>
    </source>
</evidence>
<dbReference type="Pfam" id="PF07012">
    <property type="entry name" value="Curlin_rpt"/>
    <property type="match status" value="1"/>
</dbReference>
<evidence type="ECO:0008006" key="6">
    <source>
        <dbReference type="Google" id="ProtNLM"/>
    </source>
</evidence>
<evidence type="ECO:0000256" key="2">
    <source>
        <dbReference type="ARBA" id="ARBA00022729"/>
    </source>
</evidence>
<gene>
    <name evidence="4" type="ORF">GCM10009425_45910</name>
</gene>
<feature type="signal peptide" evidence="3">
    <location>
        <begin position="1"/>
        <end position="25"/>
    </location>
</feature>
<dbReference type="Proteomes" id="UP000616499">
    <property type="component" value="Unassembled WGS sequence"/>
</dbReference>
<reference evidence="5" key="1">
    <citation type="journal article" date="2019" name="Int. J. Syst. Evol. Microbiol.">
        <title>The Global Catalogue of Microorganisms (GCM) 10K type strain sequencing project: providing services to taxonomists for standard genome sequencing and annotation.</title>
        <authorList>
            <consortium name="The Broad Institute Genomics Platform"/>
            <consortium name="The Broad Institute Genome Sequencing Center for Infectious Disease"/>
            <person name="Wu L."/>
            <person name="Ma J."/>
        </authorList>
    </citation>
    <scope>NUCLEOTIDE SEQUENCE [LARGE SCALE GENOMIC DNA]</scope>
    <source>
        <strain evidence="5">JCM 13501</strain>
    </source>
</reference>
<dbReference type="EMBL" id="BMNW01000017">
    <property type="protein sequence ID" value="GGM30135.1"/>
    <property type="molecule type" value="Genomic_DNA"/>
</dbReference>
<evidence type="ECO:0000313" key="4">
    <source>
        <dbReference type="EMBL" id="GGM30135.1"/>
    </source>
</evidence>
<feature type="chain" id="PRO_5047361020" description="Curlin associated repeat-containing protein" evidence="3">
    <location>
        <begin position="26"/>
        <end position="367"/>
    </location>
</feature>
<sequence>MEFSMKRSALSIGITLLLASVAIHADNNIAEQYQDGTGLKSSLTQAGSGNYSLQRQEGGRYDTIETSQVGTGNRATALQTGFGEGNIQIDQNGTANQAMVQQQPGSESYTAANGGAISQVGSGNLSEVTQGGIQNYTQSLQSGDNNEHAVMQDGYLNYASLASYGDNNRISVSTLPGTLSMDNSVGAIQVGNANTTVVEQSGTGAYIRARQEGSGNTVEALQRNEGESLAPDAIASIYGGDNRLTIDQNGASRLEAYQDGNSNSVNVRQERQSGVFASSLLTDVIGSNNSIDVFQVSNELSLPSRMTITQHGDELDVTARQDNTSSSNLEVLQSGLLGVVTVQQSGIYNEARLVQNGMANSASITQQ</sequence>
<accession>A0ABQ2H4E4</accession>
<evidence type="ECO:0000313" key="5">
    <source>
        <dbReference type="Proteomes" id="UP000616499"/>
    </source>
</evidence>
<proteinExistence type="inferred from homology"/>
<keyword evidence="5" id="KW-1185">Reference proteome</keyword>
<name>A0ABQ2H4E4_9PSED</name>
<comment type="caution">
    <text evidence="4">The sequence shown here is derived from an EMBL/GenBank/DDBJ whole genome shotgun (WGS) entry which is preliminary data.</text>
</comment>
<dbReference type="InterPro" id="IPR009742">
    <property type="entry name" value="Curlin_rpt"/>
</dbReference>
<keyword evidence="2 3" id="KW-0732">Signal</keyword>
<comment type="similarity">
    <text evidence="1">Belongs to the CsgA/CsgB family.</text>
</comment>
<evidence type="ECO:0000256" key="1">
    <source>
        <dbReference type="ARBA" id="ARBA00009766"/>
    </source>
</evidence>
<protein>
    <recommendedName>
        <fullName evidence="6">Curlin associated repeat-containing protein</fullName>
    </recommendedName>
</protein>
<organism evidence="4 5">
    <name type="scientific">Pseudomonas asuensis</name>
    <dbReference type="NCBI Taxonomy" id="1825787"/>
    <lineage>
        <taxon>Bacteria</taxon>
        <taxon>Pseudomonadati</taxon>
        <taxon>Pseudomonadota</taxon>
        <taxon>Gammaproteobacteria</taxon>
        <taxon>Pseudomonadales</taxon>
        <taxon>Pseudomonadaceae</taxon>
        <taxon>Pseudomonas</taxon>
    </lineage>
</organism>